<dbReference type="InterPro" id="IPR045151">
    <property type="entry name" value="DCAF8"/>
</dbReference>
<dbReference type="PROSITE" id="PS50082">
    <property type="entry name" value="WD_REPEATS_2"/>
    <property type="match status" value="3"/>
</dbReference>
<feature type="compositionally biased region" description="Basic residues" evidence="4">
    <location>
        <begin position="570"/>
        <end position="585"/>
    </location>
</feature>
<dbReference type="RefSeq" id="XP_038822973.1">
    <property type="nucleotide sequence ID" value="XM_038967045.1"/>
</dbReference>
<feature type="repeat" description="WD" evidence="3">
    <location>
        <begin position="137"/>
        <end position="172"/>
    </location>
</feature>
<dbReference type="Gene3D" id="2.130.10.10">
    <property type="entry name" value="YVTN repeat-like/Quinoprotein amine dehydrogenase"/>
    <property type="match status" value="3"/>
</dbReference>
<dbReference type="Proteomes" id="UP000808372">
    <property type="component" value="Chromosome 28"/>
</dbReference>
<dbReference type="GO" id="GO:0080008">
    <property type="term" value="C:Cul4-RING E3 ubiquitin ligase complex"/>
    <property type="evidence" value="ECO:0007669"/>
    <property type="project" value="TreeGrafter"/>
</dbReference>
<evidence type="ECO:0000313" key="6">
    <source>
        <dbReference type="RefSeq" id="XP_038822973.1"/>
    </source>
</evidence>
<dbReference type="SUPFAM" id="SSF50978">
    <property type="entry name" value="WD40 repeat-like"/>
    <property type="match status" value="1"/>
</dbReference>
<keyword evidence="5" id="KW-1185">Reference proteome</keyword>
<organism evidence="5 6">
    <name type="scientific">Salvelinus namaycush</name>
    <name type="common">Lake trout</name>
    <name type="synonym">Salmo namaycush</name>
    <dbReference type="NCBI Taxonomy" id="8040"/>
    <lineage>
        <taxon>Eukaryota</taxon>
        <taxon>Metazoa</taxon>
        <taxon>Chordata</taxon>
        <taxon>Craniata</taxon>
        <taxon>Vertebrata</taxon>
        <taxon>Euteleostomi</taxon>
        <taxon>Actinopterygii</taxon>
        <taxon>Neopterygii</taxon>
        <taxon>Teleostei</taxon>
        <taxon>Protacanthopterygii</taxon>
        <taxon>Salmoniformes</taxon>
        <taxon>Salmonidae</taxon>
        <taxon>Salmoninae</taxon>
        <taxon>Salvelinus</taxon>
    </lineage>
</organism>
<reference evidence="6" key="1">
    <citation type="submission" date="2025-08" db="UniProtKB">
        <authorList>
            <consortium name="RefSeq"/>
        </authorList>
    </citation>
    <scope>IDENTIFICATION</scope>
    <source>
        <tissue evidence="6">White muscle</tissue>
    </source>
</reference>
<sequence>MKEVKGCGMRSSVGFLSQRRLFGNPLMKEEFQRLRLAGCTSLYKKDMLGHFGCVNAIEFSNNGGEYLVSGGDDRRVLLWDMERVLHARSAKPLILKGEHLSNIFCLAFDSTNKRVFSGGNDEQVILHDVEQGETLNVFLHDDAVYGLSVSPVNDNVFASSSDDGRVLIWDTRQPPHGEPFCLANYPSAFHSVMFNPAEPRLLATANSKEGVGLWDIRKPRTSLLRYGGSTSLQSAMSVRFNSAGTQLLALRRRLPPVLYELHSRLPSFQFDNQGYFNSCTMKSCCFAGDKDQYVLSGSDDFNLYMWRIPKDPEAGGPGRVVNGASMILKGHRSIVNQVRFNPSTNMICSSGVEKVIKAWSPYQQTESLGDLDGCVENKSRSLYSHEEYISLVLNSGSGLRHDYVSQEDPRMMAFFDSLVRREIEGWSSDSDSDLSEGAILQLQARGRGSTRAGRDGAGVLVGVGAASPVHPAAATGDSDRSSSSSLAAPDASGAEPLLPRSRQRHHQSAFLLDLVGEDSDSSGFWLDPMPRPSPRDNSTLSSPPSSPAGASSSSSTTSSTSSEDEERRRVSTRQRNAARRRRMHFPCRPSGGRPESAQALYPGGVDSCSYPKISIDEASSSSASSTELQQDQDSVQIGPQRRSSKTGRCASNSGRLAGSGPAVSLDSQDDRAEQEGLLITSLLAQDTLQQRTESWEGGMTGAALERMAKGLESPEEDNSSWVSPSSRHHHSPDMNGLRLPDQTEMTEVPVDSRDRLAPDLFASPHSRGEREALAGKQTDTRNQVEDEKDEEEAGLSSQRGQAPAQGALKRTHLGSGGQGSGEGLETSPSEKKFKT</sequence>
<dbReference type="SMART" id="SM00320">
    <property type="entry name" value="WD40"/>
    <property type="match status" value="6"/>
</dbReference>
<dbReference type="PANTHER" id="PTHR15574:SF43">
    <property type="entry name" value="DDB1- AND CUL4-ASSOCIATED FACTOR 5"/>
    <property type="match status" value="1"/>
</dbReference>
<feature type="compositionally biased region" description="Low complexity" evidence="4">
    <location>
        <begin position="538"/>
        <end position="561"/>
    </location>
</feature>
<evidence type="ECO:0000256" key="3">
    <source>
        <dbReference type="PROSITE-ProRule" id="PRU00221"/>
    </source>
</evidence>
<keyword evidence="1 3" id="KW-0853">WD repeat</keyword>
<feature type="repeat" description="WD" evidence="3">
    <location>
        <begin position="47"/>
        <end position="82"/>
    </location>
</feature>
<gene>
    <name evidence="6" type="primary">LOC120023082</name>
</gene>
<dbReference type="GO" id="GO:0045717">
    <property type="term" value="P:negative regulation of fatty acid biosynthetic process"/>
    <property type="evidence" value="ECO:0007669"/>
    <property type="project" value="TreeGrafter"/>
</dbReference>
<evidence type="ECO:0000256" key="2">
    <source>
        <dbReference type="ARBA" id="ARBA00022737"/>
    </source>
</evidence>
<dbReference type="PROSITE" id="PS00678">
    <property type="entry name" value="WD_REPEATS_1"/>
    <property type="match status" value="1"/>
</dbReference>
<name>A0A8U0PD76_SALNM</name>
<dbReference type="AlphaFoldDB" id="A0A8U0PD76"/>
<dbReference type="GO" id="GO:0005737">
    <property type="term" value="C:cytoplasm"/>
    <property type="evidence" value="ECO:0007669"/>
    <property type="project" value="TreeGrafter"/>
</dbReference>
<feature type="compositionally biased region" description="Basic and acidic residues" evidence="4">
    <location>
        <begin position="766"/>
        <end position="785"/>
    </location>
</feature>
<dbReference type="GeneID" id="120023082"/>
<feature type="region of interest" description="Disordered" evidence="4">
    <location>
        <begin position="616"/>
        <end position="671"/>
    </location>
</feature>
<dbReference type="InterPro" id="IPR019775">
    <property type="entry name" value="WD40_repeat_CS"/>
</dbReference>
<evidence type="ECO:0000256" key="1">
    <source>
        <dbReference type="ARBA" id="ARBA00022574"/>
    </source>
</evidence>
<dbReference type="PANTHER" id="PTHR15574">
    <property type="entry name" value="WD REPEAT DOMAIN-CONTAINING FAMILY"/>
    <property type="match status" value="1"/>
</dbReference>
<feature type="compositionally biased region" description="Low complexity" evidence="4">
    <location>
        <begin position="470"/>
        <end position="494"/>
    </location>
</feature>
<dbReference type="InterPro" id="IPR001680">
    <property type="entry name" value="WD40_rpt"/>
</dbReference>
<feature type="compositionally biased region" description="Polar residues" evidence="4">
    <location>
        <begin position="626"/>
        <end position="637"/>
    </location>
</feature>
<feature type="repeat" description="WD" evidence="3">
    <location>
        <begin position="328"/>
        <end position="360"/>
    </location>
</feature>
<dbReference type="InterPro" id="IPR015943">
    <property type="entry name" value="WD40/YVTN_repeat-like_dom_sf"/>
</dbReference>
<dbReference type="Pfam" id="PF00400">
    <property type="entry name" value="WD40"/>
    <property type="match status" value="4"/>
</dbReference>
<keyword evidence="2" id="KW-0677">Repeat</keyword>
<evidence type="ECO:0000256" key="4">
    <source>
        <dbReference type="SAM" id="MobiDB-lite"/>
    </source>
</evidence>
<accession>A0A8U0PD76</accession>
<dbReference type="PROSITE" id="PS50294">
    <property type="entry name" value="WD_REPEATS_REGION"/>
    <property type="match status" value="3"/>
</dbReference>
<evidence type="ECO:0000313" key="5">
    <source>
        <dbReference type="Proteomes" id="UP000808372"/>
    </source>
</evidence>
<protein>
    <submittedName>
        <fullName evidence="6">DDB1- and CUL4-associated factor 5-like isoform X2</fullName>
    </submittedName>
</protein>
<feature type="region of interest" description="Disordered" evidence="4">
    <location>
        <begin position="690"/>
        <end position="835"/>
    </location>
</feature>
<dbReference type="InterPro" id="IPR036322">
    <property type="entry name" value="WD40_repeat_dom_sf"/>
</dbReference>
<feature type="region of interest" description="Disordered" evidence="4">
    <location>
        <begin position="470"/>
        <end position="505"/>
    </location>
</feature>
<feature type="region of interest" description="Disordered" evidence="4">
    <location>
        <begin position="523"/>
        <end position="602"/>
    </location>
</feature>
<dbReference type="OrthoDB" id="5573735at2759"/>
<proteinExistence type="predicted"/>